<dbReference type="EMBL" id="MFLE01000013">
    <property type="protein sequence ID" value="OGG61971.1"/>
    <property type="molecule type" value="Genomic_DNA"/>
</dbReference>
<dbReference type="GO" id="GO:0003677">
    <property type="term" value="F:DNA binding"/>
    <property type="evidence" value="ECO:0007669"/>
    <property type="project" value="UniProtKB-UniRule"/>
</dbReference>
<dbReference type="InterPro" id="IPR010998">
    <property type="entry name" value="Integrase_recombinase_N"/>
</dbReference>
<evidence type="ECO:0000256" key="5">
    <source>
        <dbReference type="PROSITE-ProRule" id="PRU01248"/>
    </source>
</evidence>
<dbReference type="Pfam" id="PF00589">
    <property type="entry name" value="Phage_integrase"/>
    <property type="match status" value="1"/>
</dbReference>
<evidence type="ECO:0000313" key="8">
    <source>
        <dbReference type="EMBL" id="OGG61971.1"/>
    </source>
</evidence>
<dbReference type="GO" id="GO:0015074">
    <property type="term" value="P:DNA integration"/>
    <property type="evidence" value="ECO:0007669"/>
    <property type="project" value="UniProtKB-KW"/>
</dbReference>
<reference evidence="8 9" key="1">
    <citation type="journal article" date="2016" name="Nat. Commun.">
        <title>Thousands of microbial genomes shed light on interconnected biogeochemical processes in an aquifer system.</title>
        <authorList>
            <person name="Anantharaman K."/>
            <person name="Brown C.T."/>
            <person name="Hug L.A."/>
            <person name="Sharon I."/>
            <person name="Castelle C.J."/>
            <person name="Probst A.J."/>
            <person name="Thomas B.C."/>
            <person name="Singh A."/>
            <person name="Wilkins M.J."/>
            <person name="Karaoz U."/>
            <person name="Brodie E.L."/>
            <person name="Williams K.H."/>
            <person name="Hubbard S.S."/>
            <person name="Banfield J.F."/>
        </authorList>
    </citation>
    <scope>NUCLEOTIDE SEQUENCE [LARGE SCALE GENOMIC DNA]</scope>
</reference>
<dbReference type="InterPro" id="IPR013762">
    <property type="entry name" value="Integrase-like_cat_sf"/>
</dbReference>
<dbReference type="SUPFAM" id="SSF56349">
    <property type="entry name" value="DNA breaking-rejoining enzymes"/>
    <property type="match status" value="1"/>
</dbReference>
<comment type="caution">
    <text evidence="8">The sequence shown here is derived from an EMBL/GenBank/DDBJ whole genome shotgun (WGS) entry which is preliminary data.</text>
</comment>
<dbReference type="AlphaFoldDB" id="A0A1F6DKL0"/>
<sequence length="305" mass="35444">MSLRDLKQQFLEYIEIERGRSALTVRNYDHYLTRFFDWLGSDKVSDVTAVRLREFRLWLNRLESDQAEEGTLKKRTQNYHLIALRAFLKYLRKQEIKCVDPEAIELAKVPERMIDIISHEEVMRILDAPDTTTTIGLRDACILELLFATGLRVAELCKLSRDDIDLHQDGFSIRGKGEKVRIVYLTDKARELLKKYLAHRTDSDEALFIAHGKSSNLRAERNEDLRLTPRTIQRIIKHYSIKAGVTKTVTPHTMRHAFATTLLHNGADLRSVQSLLGHASITTTQIYTHVTDNQLRDIHKKFHKR</sequence>
<evidence type="ECO:0000256" key="1">
    <source>
        <dbReference type="ARBA" id="ARBA00008857"/>
    </source>
</evidence>
<feature type="domain" description="Core-binding (CB)" evidence="7">
    <location>
        <begin position="1"/>
        <end position="92"/>
    </location>
</feature>
<comment type="similarity">
    <text evidence="1">Belongs to the 'phage' integrase family.</text>
</comment>
<dbReference type="NCBIfam" id="NF040815">
    <property type="entry name" value="recomb_XerA_Arch"/>
    <property type="match status" value="1"/>
</dbReference>
<feature type="domain" description="Tyr recombinase" evidence="6">
    <location>
        <begin position="112"/>
        <end position="300"/>
    </location>
</feature>
<dbReference type="InterPro" id="IPR011010">
    <property type="entry name" value="DNA_brk_join_enz"/>
</dbReference>
<evidence type="ECO:0000313" key="9">
    <source>
        <dbReference type="Proteomes" id="UP000176511"/>
    </source>
</evidence>
<evidence type="ECO:0000259" key="6">
    <source>
        <dbReference type="PROSITE" id="PS51898"/>
    </source>
</evidence>
<evidence type="ECO:0000256" key="4">
    <source>
        <dbReference type="ARBA" id="ARBA00023172"/>
    </source>
</evidence>
<dbReference type="PANTHER" id="PTHR30349:SF41">
    <property type="entry name" value="INTEGRASE_RECOMBINASE PROTEIN MJ0367-RELATED"/>
    <property type="match status" value="1"/>
</dbReference>
<dbReference type="Gene3D" id="1.10.443.10">
    <property type="entry name" value="Intergrase catalytic core"/>
    <property type="match status" value="1"/>
</dbReference>
<proteinExistence type="inferred from homology"/>
<dbReference type="PROSITE" id="PS51900">
    <property type="entry name" value="CB"/>
    <property type="match status" value="1"/>
</dbReference>
<dbReference type="InterPro" id="IPR004107">
    <property type="entry name" value="Integrase_SAM-like_N"/>
</dbReference>
<gene>
    <name evidence="8" type="ORF">A3C87_01815</name>
</gene>
<dbReference type="PANTHER" id="PTHR30349">
    <property type="entry name" value="PHAGE INTEGRASE-RELATED"/>
    <property type="match status" value="1"/>
</dbReference>
<dbReference type="GO" id="GO:0006310">
    <property type="term" value="P:DNA recombination"/>
    <property type="evidence" value="ECO:0007669"/>
    <property type="project" value="UniProtKB-KW"/>
</dbReference>
<evidence type="ECO:0008006" key="10">
    <source>
        <dbReference type="Google" id="ProtNLM"/>
    </source>
</evidence>
<organism evidence="8 9">
    <name type="scientific">Candidatus Kaiserbacteria bacterium RIFCSPHIGHO2_02_FULL_49_34</name>
    <dbReference type="NCBI Taxonomy" id="1798491"/>
    <lineage>
        <taxon>Bacteria</taxon>
        <taxon>Candidatus Kaiseribacteriota</taxon>
    </lineage>
</organism>
<protein>
    <recommendedName>
        <fullName evidence="10">Tyrosine recombinase XerC</fullName>
    </recommendedName>
</protein>
<dbReference type="Pfam" id="PF02899">
    <property type="entry name" value="Phage_int_SAM_1"/>
    <property type="match status" value="1"/>
</dbReference>
<evidence type="ECO:0000256" key="2">
    <source>
        <dbReference type="ARBA" id="ARBA00022908"/>
    </source>
</evidence>
<dbReference type="Proteomes" id="UP000176511">
    <property type="component" value="Unassembled WGS sequence"/>
</dbReference>
<name>A0A1F6DKL0_9BACT</name>
<dbReference type="Gene3D" id="1.10.150.130">
    <property type="match status" value="1"/>
</dbReference>
<dbReference type="InterPro" id="IPR002104">
    <property type="entry name" value="Integrase_catalytic"/>
</dbReference>
<dbReference type="PROSITE" id="PS51898">
    <property type="entry name" value="TYR_RECOMBINASE"/>
    <property type="match status" value="1"/>
</dbReference>
<keyword evidence="2" id="KW-0229">DNA integration</keyword>
<evidence type="ECO:0000256" key="3">
    <source>
        <dbReference type="ARBA" id="ARBA00023125"/>
    </source>
</evidence>
<dbReference type="InterPro" id="IPR044068">
    <property type="entry name" value="CB"/>
</dbReference>
<keyword evidence="3 5" id="KW-0238">DNA-binding</keyword>
<accession>A0A1F6DKL0</accession>
<keyword evidence="4" id="KW-0233">DNA recombination</keyword>
<evidence type="ECO:0000259" key="7">
    <source>
        <dbReference type="PROSITE" id="PS51900"/>
    </source>
</evidence>
<dbReference type="STRING" id="1798491.A3C87_01815"/>
<dbReference type="InterPro" id="IPR050090">
    <property type="entry name" value="Tyrosine_recombinase_XerCD"/>
</dbReference>
<dbReference type="CDD" id="cd00798">
    <property type="entry name" value="INT_XerDC_C"/>
    <property type="match status" value="1"/>
</dbReference>